<organism evidence="3">
    <name type="scientific">Caenorhabditis brenneri</name>
    <name type="common">Nematode worm</name>
    <dbReference type="NCBI Taxonomy" id="135651"/>
    <lineage>
        <taxon>Eukaryota</taxon>
        <taxon>Metazoa</taxon>
        <taxon>Ecdysozoa</taxon>
        <taxon>Nematoda</taxon>
        <taxon>Chromadorea</taxon>
        <taxon>Rhabditida</taxon>
        <taxon>Rhabditina</taxon>
        <taxon>Rhabditomorpha</taxon>
        <taxon>Rhabditoidea</taxon>
        <taxon>Rhabditidae</taxon>
        <taxon>Peloderinae</taxon>
        <taxon>Caenorhabditis</taxon>
    </lineage>
</organism>
<name>G0MJV0_CAEBE</name>
<dbReference type="FunCoup" id="G0MJV0">
    <property type="interactions" value="1912"/>
</dbReference>
<accession>G0MJV0</accession>
<dbReference type="Pfam" id="PF07735">
    <property type="entry name" value="FBA_2"/>
    <property type="match status" value="1"/>
</dbReference>
<dbReference type="AlphaFoldDB" id="G0MJV0"/>
<dbReference type="InParanoid" id="G0MJV0"/>
<keyword evidence="3" id="KW-1185">Reference proteome</keyword>
<dbReference type="PANTHER" id="PTHR21503">
    <property type="entry name" value="F-BOX-CONTAINING HYPOTHETICAL PROTEIN C.ELEGANS"/>
    <property type="match status" value="1"/>
</dbReference>
<dbReference type="OrthoDB" id="5805320at2759"/>
<protein>
    <recommendedName>
        <fullName evidence="1">Sdz-33 F-box domain-containing protein</fullName>
    </recommendedName>
</protein>
<evidence type="ECO:0000259" key="1">
    <source>
        <dbReference type="Pfam" id="PF07735"/>
    </source>
</evidence>
<dbReference type="eggNOG" id="ENOG502T37T">
    <property type="taxonomic scope" value="Eukaryota"/>
</dbReference>
<proteinExistence type="predicted"/>
<gene>
    <name evidence="2" type="ORF">CAEBREN_05713</name>
</gene>
<feature type="domain" description="Sdz-33 F-box" evidence="1">
    <location>
        <begin position="266"/>
        <end position="323"/>
    </location>
</feature>
<dbReference type="Proteomes" id="UP000008068">
    <property type="component" value="Unassembled WGS sequence"/>
</dbReference>
<evidence type="ECO:0000313" key="3">
    <source>
        <dbReference type="Proteomes" id="UP000008068"/>
    </source>
</evidence>
<dbReference type="PANTHER" id="PTHR21503:SF20">
    <property type="entry name" value="F-BOX ASSOCIATED DOMAIN-CONTAINING PROTEIN"/>
    <property type="match status" value="1"/>
</dbReference>
<dbReference type="InterPro" id="IPR012885">
    <property type="entry name" value="F-box_Sdz-33"/>
</dbReference>
<evidence type="ECO:0000313" key="2">
    <source>
        <dbReference type="EMBL" id="EGT32409.1"/>
    </source>
</evidence>
<dbReference type="EMBL" id="GL379797">
    <property type="protein sequence ID" value="EGT32409.1"/>
    <property type="molecule type" value="Genomic_DNA"/>
</dbReference>
<dbReference type="OMA" id="FYFFVWH"/>
<reference evidence="3" key="1">
    <citation type="submission" date="2011-07" db="EMBL/GenBank/DDBJ databases">
        <authorList>
            <consortium name="Caenorhabditis brenneri Sequencing and Analysis Consortium"/>
            <person name="Wilson R.K."/>
        </authorList>
    </citation>
    <scope>NUCLEOTIDE SEQUENCE [LARGE SCALE GENOMIC DNA]</scope>
    <source>
        <strain evidence="3">PB2801</strain>
    </source>
</reference>
<sequence length="422" mass="49289">MSSEPSALLPVQYFPQSAMEYHLNFRSGVTEVFNDDVITSEPTTSNDSSSSRVSVPIYKVMQPDDLFELSTCSEECKRNTASLHLGITRIDFNNGNLRALVANRNNDNDETKVEVTICEQRYLPSKLKRLTSYIRMKIWPVIRYRKIHETVYEIVMSRKEFTIHTIDVPATYVDLLHHFFSIFPNEAPLLSLDLRGIRNQFFDVETKVLDVFDQCRLCPCLIFKVQNNEAVEQTHRILEKMSALENLKVDVVAEGTEFFSPKMCEMNNLYITYRKNSISETNLLSLNCSTIKLWSATIGATSLNKFIKKWLASTNTKLQYLEMPCVVLDEKDSDTNDILKDLDVMEFDQLRRASFFSTQPWNFEFNCQGKQRFIKCRRGWDIERQDGLLATILHEQNLFYFLVWHERCPEQPEEYIRFLDSE</sequence>
<dbReference type="HOGENOM" id="CLU_052406_0_0_1"/>